<dbReference type="GO" id="GO:0031966">
    <property type="term" value="C:mitochondrial membrane"/>
    <property type="evidence" value="ECO:0007669"/>
    <property type="project" value="UniProtKB-SubCell"/>
</dbReference>
<comment type="subcellular location">
    <subcellularLocation>
        <location evidence="1">Membrane</location>
        <topology evidence="1">Multi-pass membrane protein</topology>
    </subcellularLocation>
    <subcellularLocation>
        <location evidence="2">Mitochondrion membrane</location>
    </subcellularLocation>
</comment>
<sequence>MTSDYAGFQSMATSRDTPNPLRPYYVPPSIGITPDRPSANTTPTAPTSTLGLGRSARDLLSDLDYTNPLTDRDGPGIAEMGRKLLDQALWKYTSVLLAQPFDVAKTILQVRMAEEEDYGPDSVIRPRQSTRLTELHNSDSESDSDSPSYFTPTRPARQQDVSPSRRRRSRGRQMDHASRSESTTPVPPRPHPAHQLRIRQPDSILEALGAVWTQSGATGLWKATNATFLYNVLVRALESWIRSMLSALANLPDPSAAGGGPAELVASAMGGVDVADSTSPLASLVVAVTAAAAAGLVLAPLDLVRTRLIITPTTLPPRATLQLLRSLPSLFTPTSLLPITLLHSTLPALLTSSTPLLLRSHLHIDPLTTPTYYSIATFLASASELLLKLPLETVLRRAQVSTLQSQHRRALSSRSSRTALEPELRTVVLPGAYKGVFGTVYSIVFEEGHRRPGIPPVSLPGSRFATPVAQRIGRGIGVTPTVTPSGTGTGTPTVEERRKRGQGLSGLVRGWRVGMWGLCGVWLAAAMSSGQGGEF</sequence>
<evidence type="ECO:0000256" key="6">
    <source>
        <dbReference type="ARBA" id="ARBA00022989"/>
    </source>
</evidence>
<evidence type="ECO:0000256" key="7">
    <source>
        <dbReference type="ARBA" id="ARBA00023136"/>
    </source>
</evidence>
<keyword evidence="7" id="KW-0472">Membrane</keyword>
<keyword evidence="3" id="KW-0812">Transmembrane</keyword>
<dbReference type="PANTHER" id="PTHR24089">
    <property type="entry name" value="SOLUTE CARRIER FAMILY 25"/>
    <property type="match status" value="1"/>
</dbReference>
<keyword evidence="5" id="KW-0999">Mitochondrion inner membrane</keyword>
<evidence type="ECO:0000313" key="10">
    <source>
        <dbReference type="Proteomes" id="UP000799439"/>
    </source>
</evidence>
<dbReference type="InterPro" id="IPR018108">
    <property type="entry name" value="MCP_transmembrane"/>
</dbReference>
<organism evidence="9 10">
    <name type="scientific">Myriangium duriaei CBS 260.36</name>
    <dbReference type="NCBI Taxonomy" id="1168546"/>
    <lineage>
        <taxon>Eukaryota</taxon>
        <taxon>Fungi</taxon>
        <taxon>Dikarya</taxon>
        <taxon>Ascomycota</taxon>
        <taxon>Pezizomycotina</taxon>
        <taxon>Dothideomycetes</taxon>
        <taxon>Dothideomycetidae</taxon>
        <taxon>Myriangiales</taxon>
        <taxon>Myriangiaceae</taxon>
        <taxon>Myriangium</taxon>
    </lineage>
</organism>
<feature type="region of interest" description="Disordered" evidence="8">
    <location>
        <begin position="116"/>
        <end position="194"/>
    </location>
</feature>
<feature type="region of interest" description="Disordered" evidence="8">
    <location>
        <begin position="1"/>
        <end position="53"/>
    </location>
</feature>
<proteinExistence type="predicted"/>
<dbReference type="OrthoDB" id="77989at2759"/>
<evidence type="ECO:0000256" key="1">
    <source>
        <dbReference type="ARBA" id="ARBA00004141"/>
    </source>
</evidence>
<dbReference type="Pfam" id="PF00153">
    <property type="entry name" value="Mito_carr"/>
    <property type="match status" value="1"/>
</dbReference>
<evidence type="ECO:0000256" key="3">
    <source>
        <dbReference type="ARBA" id="ARBA00022692"/>
    </source>
</evidence>
<gene>
    <name evidence="9" type="ORF">K461DRAFT_321134</name>
</gene>
<reference evidence="9" key="1">
    <citation type="journal article" date="2020" name="Stud. Mycol.">
        <title>101 Dothideomycetes genomes: a test case for predicting lifestyles and emergence of pathogens.</title>
        <authorList>
            <person name="Haridas S."/>
            <person name="Albert R."/>
            <person name="Binder M."/>
            <person name="Bloem J."/>
            <person name="Labutti K."/>
            <person name="Salamov A."/>
            <person name="Andreopoulos B."/>
            <person name="Baker S."/>
            <person name="Barry K."/>
            <person name="Bills G."/>
            <person name="Bluhm B."/>
            <person name="Cannon C."/>
            <person name="Castanera R."/>
            <person name="Culley D."/>
            <person name="Daum C."/>
            <person name="Ezra D."/>
            <person name="Gonzalez J."/>
            <person name="Henrissat B."/>
            <person name="Kuo A."/>
            <person name="Liang C."/>
            <person name="Lipzen A."/>
            <person name="Lutzoni F."/>
            <person name="Magnuson J."/>
            <person name="Mondo S."/>
            <person name="Nolan M."/>
            <person name="Ohm R."/>
            <person name="Pangilinan J."/>
            <person name="Park H.-J."/>
            <person name="Ramirez L."/>
            <person name="Alfaro M."/>
            <person name="Sun H."/>
            <person name="Tritt A."/>
            <person name="Yoshinaga Y."/>
            <person name="Zwiers L.-H."/>
            <person name="Turgeon B."/>
            <person name="Goodwin S."/>
            <person name="Spatafora J."/>
            <person name="Crous P."/>
            <person name="Grigoriev I."/>
        </authorList>
    </citation>
    <scope>NUCLEOTIDE SEQUENCE</scope>
    <source>
        <strain evidence="9">CBS 260.36</strain>
    </source>
</reference>
<evidence type="ECO:0000256" key="2">
    <source>
        <dbReference type="ARBA" id="ARBA00004325"/>
    </source>
</evidence>
<protein>
    <recommendedName>
        <fullName evidence="11">Mitochondrial carrier</fullName>
    </recommendedName>
</protein>
<dbReference type="SUPFAM" id="SSF103506">
    <property type="entry name" value="Mitochondrial carrier"/>
    <property type="match status" value="1"/>
</dbReference>
<accession>A0A9P4J109</accession>
<keyword evidence="10" id="KW-1185">Reference proteome</keyword>
<keyword evidence="6" id="KW-1133">Transmembrane helix</keyword>
<evidence type="ECO:0000256" key="8">
    <source>
        <dbReference type="SAM" id="MobiDB-lite"/>
    </source>
</evidence>
<name>A0A9P4J109_9PEZI</name>
<keyword evidence="5" id="KW-0496">Mitochondrion</keyword>
<feature type="region of interest" description="Disordered" evidence="8">
    <location>
        <begin position="476"/>
        <end position="501"/>
    </location>
</feature>
<comment type="caution">
    <text evidence="9">The sequence shown here is derived from an EMBL/GenBank/DDBJ whole genome shotgun (WGS) entry which is preliminary data.</text>
</comment>
<dbReference type="EMBL" id="ML996085">
    <property type="protein sequence ID" value="KAF2153487.1"/>
    <property type="molecule type" value="Genomic_DNA"/>
</dbReference>
<evidence type="ECO:0000256" key="4">
    <source>
        <dbReference type="ARBA" id="ARBA00022737"/>
    </source>
</evidence>
<feature type="compositionally biased region" description="Low complexity" evidence="8">
    <location>
        <begin position="477"/>
        <end position="493"/>
    </location>
</feature>
<dbReference type="InterPro" id="IPR023395">
    <property type="entry name" value="MCP_dom_sf"/>
</dbReference>
<evidence type="ECO:0000256" key="5">
    <source>
        <dbReference type="ARBA" id="ARBA00022792"/>
    </source>
</evidence>
<keyword evidence="4" id="KW-0677">Repeat</keyword>
<dbReference type="AlphaFoldDB" id="A0A9P4J109"/>
<evidence type="ECO:0008006" key="11">
    <source>
        <dbReference type="Google" id="ProtNLM"/>
    </source>
</evidence>
<dbReference type="Gene3D" id="1.50.40.10">
    <property type="entry name" value="Mitochondrial carrier domain"/>
    <property type="match status" value="1"/>
</dbReference>
<feature type="compositionally biased region" description="Low complexity" evidence="8">
    <location>
        <begin position="37"/>
        <end position="49"/>
    </location>
</feature>
<dbReference type="Proteomes" id="UP000799439">
    <property type="component" value="Unassembled WGS sequence"/>
</dbReference>
<evidence type="ECO:0000313" key="9">
    <source>
        <dbReference type="EMBL" id="KAF2153487.1"/>
    </source>
</evidence>